<dbReference type="Gene3D" id="3.40.190.10">
    <property type="entry name" value="Periplasmic binding protein-like II"/>
    <property type="match status" value="2"/>
</dbReference>
<dbReference type="AlphaFoldDB" id="A0A921MBL2"/>
<dbReference type="FunFam" id="1.10.10.10:FF:000001">
    <property type="entry name" value="LysR family transcriptional regulator"/>
    <property type="match status" value="1"/>
</dbReference>
<dbReference type="Pfam" id="PF00126">
    <property type="entry name" value="HTH_1"/>
    <property type="match status" value="1"/>
</dbReference>
<evidence type="ECO:0000259" key="5">
    <source>
        <dbReference type="PROSITE" id="PS50931"/>
    </source>
</evidence>
<feature type="domain" description="HTH lysR-type" evidence="5">
    <location>
        <begin position="4"/>
        <end position="60"/>
    </location>
</feature>
<evidence type="ECO:0000256" key="2">
    <source>
        <dbReference type="ARBA" id="ARBA00023015"/>
    </source>
</evidence>
<dbReference type="InterPro" id="IPR036388">
    <property type="entry name" value="WH-like_DNA-bd_sf"/>
</dbReference>
<dbReference type="InterPro" id="IPR036390">
    <property type="entry name" value="WH_DNA-bd_sf"/>
</dbReference>
<dbReference type="Pfam" id="PF03466">
    <property type="entry name" value="LysR_substrate"/>
    <property type="match status" value="1"/>
</dbReference>
<dbReference type="PROSITE" id="PS50931">
    <property type="entry name" value="HTH_LYSR"/>
    <property type="match status" value="1"/>
</dbReference>
<sequence length="306" mass="32160">MNDLDLRRLRYFTVLADTLHFGQAAQLLHISQPGLSAEIKRFETQLGVTLFRRSPRTALTHEGELLLSEAASALAGAERFVSASSALATGRAGVVTIGTTATALEDGLLEAVAGLRADAPDLQVLVEEMASAEAVEALRTGAVDLALGNAAGDSAELVSTRLASAPFALVVPSARAPEPAPGIPTDGPHSLAACARAPFAVFRRSASPRFHDTIRALCTESGFEPRFTHRTRTWRSALDAVSAGGCVALAPEPIARARAASDPRVDVALIVDSHLRAESWISRRADSSSAVLDRVEQAVIDALGED</sequence>
<dbReference type="PANTHER" id="PTHR30346:SF17">
    <property type="entry name" value="LYSR FAMILY TRANSCRIPTIONAL REGULATOR"/>
    <property type="match status" value="1"/>
</dbReference>
<reference evidence="6" key="2">
    <citation type="submission" date="2021-09" db="EMBL/GenBank/DDBJ databases">
        <authorList>
            <person name="Gilroy R."/>
        </authorList>
    </citation>
    <scope>NUCLEOTIDE SEQUENCE</scope>
    <source>
        <strain evidence="6">ChiGjej5B5-7349</strain>
    </source>
</reference>
<proteinExistence type="inferred from homology"/>
<name>A0A921MBL2_9MICO</name>
<dbReference type="GO" id="GO:0003700">
    <property type="term" value="F:DNA-binding transcription factor activity"/>
    <property type="evidence" value="ECO:0007669"/>
    <property type="project" value="InterPro"/>
</dbReference>
<organism evidence="6 7">
    <name type="scientific">Brevibacterium senegalense</name>
    <dbReference type="NCBI Taxonomy" id="1033736"/>
    <lineage>
        <taxon>Bacteria</taxon>
        <taxon>Bacillati</taxon>
        <taxon>Actinomycetota</taxon>
        <taxon>Actinomycetes</taxon>
        <taxon>Micrococcales</taxon>
        <taxon>Brevibacteriaceae</taxon>
        <taxon>Brevibacterium</taxon>
    </lineage>
</organism>
<dbReference type="InterPro" id="IPR000847">
    <property type="entry name" value="LysR_HTH_N"/>
</dbReference>
<dbReference type="GO" id="GO:0003677">
    <property type="term" value="F:DNA binding"/>
    <property type="evidence" value="ECO:0007669"/>
    <property type="project" value="UniProtKB-KW"/>
</dbReference>
<comment type="similarity">
    <text evidence="1">Belongs to the LysR transcriptional regulatory family.</text>
</comment>
<dbReference type="InterPro" id="IPR005119">
    <property type="entry name" value="LysR_subst-bd"/>
</dbReference>
<keyword evidence="4" id="KW-0804">Transcription</keyword>
<reference evidence="6" key="1">
    <citation type="journal article" date="2021" name="PeerJ">
        <title>Extensive microbial diversity within the chicken gut microbiome revealed by metagenomics and culture.</title>
        <authorList>
            <person name="Gilroy R."/>
            <person name="Ravi A."/>
            <person name="Getino M."/>
            <person name="Pursley I."/>
            <person name="Horton D.L."/>
            <person name="Alikhan N.F."/>
            <person name="Baker D."/>
            <person name="Gharbi K."/>
            <person name="Hall N."/>
            <person name="Watson M."/>
            <person name="Adriaenssens E.M."/>
            <person name="Foster-Nyarko E."/>
            <person name="Jarju S."/>
            <person name="Secka A."/>
            <person name="Antonio M."/>
            <person name="Oren A."/>
            <person name="Chaudhuri R.R."/>
            <person name="La Ragione R."/>
            <person name="Hildebrand F."/>
            <person name="Pallen M.J."/>
        </authorList>
    </citation>
    <scope>NUCLEOTIDE SEQUENCE</scope>
    <source>
        <strain evidence="6">ChiGjej5B5-7349</strain>
    </source>
</reference>
<dbReference type="GO" id="GO:0032993">
    <property type="term" value="C:protein-DNA complex"/>
    <property type="evidence" value="ECO:0007669"/>
    <property type="project" value="TreeGrafter"/>
</dbReference>
<protein>
    <submittedName>
        <fullName evidence="6">LysR family transcriptional regulator</fullName>
    </submittedName>
</protein>
<dbReference type="EMBL" id="DYUK01000057">
    <property type="protein sequence ID" value="HJG79249.1"/>
    <property type="molecule type" value="Genomic_DNA"/>
</dbReference>
<dbReference type="PANTHER" id="PTHR30346">
    <property type="entry name" value="TRANSCRIPTIONAL DUAL REGULATOR HCAR-RELATED"/>
    <property type="match status" value="1"/>
</dbReference>
<evidence type="ECO:0000256" key="4">
    <source>
        <dbReference type="ARBA" id="ARBA00023163"/>
    </source>
</evidence>
<keyword evidence="2" id="KW-0805">Transcription regulation</keyword>
<dbReference type="SUPFAM" id="SSF46785">
    <property type="entry name" value="Winged helix' DNA-binding domain"/>
    <property type="match status" value="1"/>
</dbReference>
<dbReference type="CDD" id="cd08414">
    <property type="entry name" value="PBP2_LTTR_aromatics_like"/>
    <property type="match status" value="1"/>
</dbReference>
<evidence type="ECO:0000313" key="7">
    <source>
        <dbReference type="Proteomes" id="UP000784435"/>
    </source>
</evidence>
<dbReference type="Proteomes" id="UP000784435">
    <property type="component" value="Unassembled WGS sequence"/>
</dbReference>
<dbReference type="SUPFAM" id="SSF53850">
    <property type="entry name" value="Periplasmic binding protein-like II"/>
    <property type="match status" value="1"/>
</dbReference>
<dbReference type="Gene3D" id="1.10.10.10">
    <property type="entry name" value="Winged helix-like DNA-binding domain superfamily/Winged helix DNA-binding domain"/>
    <property type="match status" value="1"/>
</dbReference>
<accession>A0A921MBL2</accession>
<comment type="caution">
    <text evidence="6">The sequence shown here is derived from an EMBL/GenBank/DDBJ whole genome shotgun (WGS) entry which is preliminary data.</text>
</comment>
<gene>
    <name evidence="6" type="ORF">K8V08_02425</name>
</gene>
<evidence type="ECO:0000313" key="6">
    <source>
        <dbReference type="EMBL" id="HJG79249.1"/>
    </source>
</evidence>
<keyword evidence="3" id="KW-0238">DNA-binding</keyword>
<evidence type="ECO:0000256" key="1">
    <source>
        <dbReference type="ARBA" id="ARBA00009437"/>
    </source>
</evidence>
<dbReference type="PRINTS" id="PR00039">
    <property type="entry name" value="HTHLYSR"/>
</dbReference>
<evidence type="ECO:0000256" key="3">
    <source>
        <dbReference type="ARBA" id="ARBA00023125"/>
    </source>
</evidence>